<keyword evidence="4" id="KW-0472">Membrane</keyword>
<dbReference type="PROSITE" id="PS51257">
    <property type="entry name" value="PROKAR_LIPOPROTEIN"/>
    <property type="match status" value="1"/>
</dbReference>
<evidence type="ECO:0000259" key="7">
    <source>
        <dbReference type="Pfam" id="PF07980"/>
    </source>
</evidence>
<evidence type="ECO:0000256" key="6">
    <source>
        <dbReference type="SAM" id="SignalP"/>
    </source>
</evidence>
<dbReference type="eggNOG" id="COG0702">
    <property type="taxonomic scope" value="Bacteria"/>
</dbReference>
<evidence type="ECO:0000256" key="4">
    <source>
        <dbReference type="ARBA" id="ARBA00023136"/>
    </source>
</evidence>
<proteinExistence type="inferred from homology"/>
<dbReference type="Gene3D" id="1.25.40.390">
    <property type="match status" value="2"/>
</dbReference>
<dbReference type="Pfam" id="PF07980">
    <property type="entry name" value="SusD_RagB"/>
    <property type="match status" value="1"/>
</dbReference>
<evidence type="ECO:0000259" key="8">
    <source>
        <dbReference type="Pfam" id="PF14322"/>
    </source>
</evidence>
<dbReference type="InterPro" id="IPR012944">
    <property type="entry name" value="SusD_RagB_dom"/>
</dbReference>
<evidence type="ECO:0000256" key="5">
    <source>
        <dbReference type="ARBA" id="ARBA00023237"/>
    </source>
</evidence>
<dbReference type="AlphaFoldDB" id="F0R0W7"/>
<dbReference type="GO" id="GO:0009279">
    <property type="term" value="C:cell outer membrane"/>
    <property type="evidence" value="ECO:0007669"/>
    <property type="project" value="UniProtKB-SubCell"/>
</dbReference>
<keyword evidence="5" id="KW-0998">Cell outer membrane</keyword>
<dbReference type="InterPro" id="IPR033985">
    <property type="entry name" value="SusD-like_N"/>
</dbReference>
<dbReference type="Proteomes" id="UP000007486">
    <property type="component" value="Chromosome"/>
</dbReference>
<dbReference type="KEGG" id="bsa:Bacsa_2807"/>
<keyword evidence="3 6" id="KW-0732">Signal</keyword>
<evidence type="ECO:0000313" key="9">
    <source>
        <dbReference type="EMBL" id="ADY37340.1"/>
    </source>
</evidence>
<evidence type="ECO:0000313" key="10">
    <source>
        <dbReference type="Proteomes" id="UP000007486"/>
    </source>
</evidence>
<dbReference type="HOGENOM" id="CLU_015553_1_1_10"/>
<evidence type="ECO:0000256" key="1">
    <source>
        <dbReference type="ARBA" id="ARBA00004442"/>
    </source>
</evidence>
<feature type="signal peptide" evidence="6">
    <location>
        <begin position="1"/>
        <end position="22"/>
    </location>
</feature>
<dbReference type="Pfam" id="PF14322">
    <property type="entry name" value="SusD-like_3"/>
    <property type="match status" value="1"/>
</dbReference>
<dbReference type="STRING" id="667015.Bacsa_2807"/>
<sequence>MKRLMKYMKVCAGLLLMAGTSACNHDDFLTVDYYDIIDGDMMFTSIENAESGLIGCYDMFYPNSDYCGDWGLKPQIMLGDHPTLDTQATAWDRNYCIQAWTADDNDISNGWNHAYHAISRCNTFIKGLKEADFEESDKVMMMAEARAIRAWFYMFLTQSWGRVPMLDEEDTYATAPNKPRAENEAAMWDFIIADLQYAADNLTWAPRNNEAGRVTKGMATAYLAEAYMWKAYKHSADYATYDTFATPDESVETSSYLIAEELLKSIIDSGQYELNPSFTTLWDPGAVWTKEALWEVVYQRYDNGGAWGGQFNYDCKLLNFYCACPDLGGWGTLYLSWEWWMSYEDGDRRRDASGITAPVTDLIQEKGEVGHIRQLSDGTYVSTHPYLQQDITHSTYKRDAEGEKAPAIWSLKWWRTTRADWGQHYISPLQIYYKRYANVLLDYAECRFRNHGADDATGWEYIAQIRDRAFGNREVGRKAELTAIYLPYYQEQFNNYYTDRPAPTEYPIPFQEEAVTVPDARTYYTQVKNETGMNSPVWLVALTMERRKEFNAEFCLKFDLQRSGVFEDYINHVYPKNVGYPDSDPAALNDYHYYRSWDHNNRRLLFPIPNNEILKNDAISTEDQNAGY</sequence>
<organism evidence="9 10">
    <name type="scientific">Phocaeicola salanitronis (strain DSM 18170 / JCM 13657 / CCUG 60908 / BL78)</name>
    <name type="common">Bacteroides salanitronis</name>
    <dbReference type="NCBI Taxonomy" id="667015"/>
    <lineage>
        <taxon>Bacteria</taxon>
        <taxon>Pseudomonadati</taxon>
        <taxon>Bacteroidota</taxon>
        <taxon>Bacteroidia</taxon>
        <taxon>Bacteroidales</taxon>
        <taxon>Bacteroidaceae</taxon>
        <taxon>Phocaeicola</taxon>
    </lineage>
</organism>
<gene>
    <name evidence="9" type="ordered locus">Bacsa_2807</name>
</gene>
<feature type="domain" description="SusD-like N-terminal" evidence="8">
    <location>
        <begin position="95"/>
        <end position="227"/>
    </location>
</feature>
<dbReference type="RefSeq" id="WP_013618713.1">
    <property type="nucleotide sequence ID" value="NC_015164.1"/>
</dbReference>
<comment type="subcellular location">
    <subcellularLocation>
        <location evidence="1">Cell outer membrane</location>
    </subcellularLocation>
</comment>
<protein>
    <recommendedName>
        <fullName evidence="11">RagB/SusD domain-containing protein</fullName>
    </recommendedName>
</protein>
<dbReference type="EMBL" id="CP002530">
    <property type="protein sequence ID" value="ADY37340.1"/>
    <property type="molecule type" value="Genomic_DNA"/>
</dbReference>
<accession>F0R0W7</accession>
<name>F0R0W7_PHOSB</name>
<evidence type="ECO:0000256" key="2">
    <source>
        <dbReference type="ARBA" id="ARBA00006275"/>
    </source>
</evidence>
<feature type="chain" id="PRO_5003257414" description="RagB/SusD domain-containing protein" evidence="6">
    <location>
        <begin position="23"/>
        <end position="628"/>
    </location>
</feature>
<evidence type="ECO:0008006" key="11">
    <source>
        <dbReference type="Google" id="ProtNLM"/>
    </source>
</evidence>
<evidence type="ECO:0000256" key="3">
    <source>
        <dbReference type="ARBA" id="ARBA00022729"/>
    </source>
</evidence>
<dbReference type="OrthoDB" id="9792139at2"/>
<dbReference type="SUPFAM" id="SSF48452">
    <property type="entry name" value="TPR-like"/>
    <property type="match status" value="1"/>
</dbReference>
<feature type="domain" description="RagB/SusD" evidence="7">
    <location>
        <begin position="290"/>
        <end position="628"/>
    </location>
</feature>
<comment type="similarity">
    <text evidence="2">Belongs to the SusD family.</text>
</comment>
<reference evidence="9 10" key="1">
    <citation type="journal article" date="2011" name="Stand. Genomic Sci.">
        <title>Complete genome sequence of Bacteroides salanitronis type strain (BL78).</title>
        <authorList>
            <person name="Gronow S."/>
            <person name="Held B."/>
            <person name="Lucas S."/>
            <person name="Lapidus A."/>
            <person name="Del Rio T.G."/>
            <person name="Nolan M."/>
            <person name="Tice H."/>
            <person name="Deshpande S."/>
            <person name="Cheng J.F."/>
            <person name="Pitluck S."/>
            <person name="Liolios K."/>
            <person name="Pagani I."/>
            <person name="Ivanova N."/>
            <person name="Mavromatis K."/>
            <person name="Pati A."/>
            <person name="Tapia R."/>
            <person name="Han C."/>
            <person name="Goodwin L."/>
            <person name="Chen A."/>
            <person name="Palaniappan K."/>
            <person name="Land M."/>
            <person name="Hauser L."/>
            <person name="Chang Y.J."/>
            <person name="Jeffries C.D."/>
            <person name="Brambilla E.M."/>
            <person name="Rohde M."/>
            <person name="Goker M."/>
            <person name="Detter J.C."/>
            <person name="Woyke T."/>
            <person name="Bristow J."/>
            <person name="Markowitz V."/>
            <person name="Hugenholtz P."/>
            <person name="Kyrpides N.C."/>
            <person name="Klenk H.P."/>
            <person name="Eisen J.A."/>
        </authorList>
    </citation>
    <scope>NUCLEOTIDE SEQUENCE [LARGE SCALE GENOMIC DNA]</scope>
    <source>
        <strain evidence="9 10">DSM 18170</strain>
    </source>
</reference>
<keyword evidence="10" id="KW-1185">Reference proteome</keyword>
<dbReference type="InterPro" id="IPR011990">
    <property type="entry name" value="TPR-like_helical_dom_sf"/>
</dbReference>